<evidence type="ECO:0000313" key="1">
    <source>
        <dbReference type="EMBL" id="CAK9164538.1"/>
    </source>
</evidence>
<comment type="caution">
    <text evidence="1">The sequence shown here is derived from an EMBL/GenBank/DDBJ whole genome shotgun (WGS) entry which is preliminary data.</text>
</comment>
<protein>
    <submittedName>
        <fullName evidence="1">Uncharacterized protein</fullName>
    </submittedName>
</protein>
<keyword evidence="2" id="KW-1185">Reference proteome</keyword>
<proteinExistence type="predicted"/>
<dbReference type="EMBL" id="CAUOFW020004229">
    <property type="protein sequence ID" value="CAK9164538.1"/>
    <property type="molecule type" value="Genomic_DNA"/>
</dbReference>
<gene>
    <name evidence="1" type="ORF">ILEXP_LOCUS33670</name>
</gene>
<sequence>MECGNGRGERKKGVGVGCAAGGVTRRGLNLSVQVRIRVRFEILEHGALLDELTKVECPIILALYQWNSRVDIKKEDKAYDTLVKIFYAIEKDDHKFMFFVRNIEFEVTPKLIATILNVI</sequence>
<organism evidence="1 2">
    <name type="scientific">Ilex paraguariensis</name>
    <name type="common">yerba mate</name>
    <dbReference type="NCBI Taxonomy" id="185542"/>
    <lineage>
        <taxon>Eukaryota</taxon>
        <taxon>Viridiplantae</taxon>
        <taxon>Streptophyta</taxon>
        <taxon>Embryophyta</taxon>
        <taxon>Tracheophyta</taxon>
        <taxon>Spermatophyta</taxon>
        <taxon>Magnoliopsida</taxon>
        <taxon>eudicotyledons</taxon>
        <taxon>Gunneridae</taxon>
        <taxon>Pentapetalae</taxon>
        <taxon>asterids</taxon>
        <taxon>campanulids</taxon>
        <taxon>Aquifoliales</taxon>
        <taxon>Aquifoliaceae</taxon>
        <taxon>Ilex</taxon>
    </lineage>
</organism>
<dbReference type="AlphaFoldDB" id="A0ABC8T537"/>
<name>A0ABC8T537_9AQUA</name>
<reference evidence="1 2" key="1">
    <citation type="submission" date="2024-02" db="EMBL/GenBank/DDBJ databases">
        <authorList>
            <person name="Vignale AGUSTIN F."/>
            <person name="Sosa J E."/>
            <person name="Modenutti C."/>
        </authorList>
    </citation>
    <scope>NUCLEOTIDE SEQUENCE [LARGE SCALE GENOMIC DNA]</scope>
</reference>
<dbReference type="Proteomes" id="UP001642360">
    <property type="component" value="Unassembled WGS sequence"/>
</dbReference>
<accession>A0ABC8T537</accession>
<evidence type="ECO:0000313" key="2">
    <source>
        <dbReference type="Proteomes" id="UP001642360"/>
    </source>
</evidence>